<dbReference type="Gene3D" id="1.20.1250.20">
    <property type="entry name" value="MFS general substrate transporter like domains"/>
    <property type="match status" value="1"/>
</dbReference>
<proteinExistence type="predicted"/>
<name>A0A9D9N7M8_9FIRM</name>
<accession>A0A9D9N7M8</accession>
<organism evidence="2 3">
    <name type="scientific">Candidatus Scybalomonas excrementavium</name>
    <dbReference type="NCBI Taxonomy" id="2840943"/>
    <lineage>
        <taxon>Bacteria</taxon>
        <taxon>Bacillati</taxon>
        <taxon>Bacillota</taxon>
        <taxon>Clostridia</taxon>
        <taxon>Lachnospirales</taxon>
        <taxon>Lachnospiraceae</taxon>
        <taxon>Lachnospiraceae incertae sedis</taxon>
        <taxon>Candidatus Scybalomonas</taxon>
    </lineage>
</organism>
<reference evidence="2" key="1">
    <citation type="submission" date="2020-10" db="EMBL/GenBank/DDBJ databases">
        <authorList>
            <person name="Gilroy R."/>
        </authorList>
    </citation>
    <scope>NUCLEOTIDE SEQUENCE</scope>
    <source>
        <strain evidence="2">E3-2379</strain>
    </source>
</reference>
<feature type="transmembrane region" description="Helical" evidence="1">
    <location>
        <begin position="6"/>
        <end position="22"/>
    </location>
</feature>
<reference evidence="2" key="2">
    <citation type="journal article" date="2021" name="PeerJ">
        <title>Extensive microbial diversity within the chicken gut microbiome revealed by metagenomics and culture.</title>
        <authorList>
            <person name="Gilroy R."/>
            <person name="Ravi A."/>
            <person name="Getino M."/>
            <person name="Pursley I."/>
            <person name="Horton D.L."/>
            <person name="Alikhan N.F."/>
            <person name="Baker D."/>
            <person name="Gharbi K."/>
            <person name="Hall N."/>
            <person name="Watson M."/>
            <person name="Adriaenssens E.M."/>
            <person name="Foster-Nyarko E."/>
            <person name="Jarju S."/>
            <person name="Secka A."/>
            <person name="Antonio M."/>
            <person name="Oren A."/>
            <person name="Chaudhuri R.R."/>
            <person name="La Ragione R."/>
            <person name="Hildebrand F."/>
            <person name="Pallen M.J."/>
        </authorList>
    </citation>
    <scope>NUCLEOTIDE SEQUENCE</scope>
    <source>
        <strain evidence="2">E3-2379</strain>
    </source>
</reference>
<gene>
    <name evidence="2" type="ORF">IAC13_05860</name>
</gene>
<dbReference type="SUPFAM" id="SSF103473">
    <property type="entry name" value="MFS general substrate transporter"/>
    <property type="match status" value="1"/>
</dbReference>
<feature type="transmembrane region" description="Helical" evidence="1">
    <location>
        <begin position="271"/>
        <end position="290"/>
    </location>
</feature>
<feature type="transmembrane region" description="Helical" evidence="1">
    <location>
        <begin position="380"/>
        <end position="399"/>
    </location>
</feature>
<feature type="transmembrane region" description="Helical" evidence="1">
    <location>
        <begin position="146"/>
        <end position="165"/>
    </location>
</feature>
<feature type="transmembrane region" description="Helical" evidence="1">
    <location>
        <begin position="524"/>
        <end position="546"/>
    </location>
</feature>
<dbReference type="AlphaFoldDB" id="A0A9D9N7M8"/>
<keyword evidence="1" id="KW-0472">Membrane</keyword>
<dbReference type="InterPro" id="IPR036259">
    <property type="entry name" value="MFS_trans_sf"/>
</dbReference>
<dbReference type="Proteomes" id="UP000823618">
    <property type="component" value="Unassembled WGS sequence"/>
</dbReference>
<sequence>MGINLFYIMLIIVSIILFIKSYKRYKKEREECQFLKDFLNFVQKVKQVYFATGMIEDAIFEVLYDMKDRVLLEGEKIYEVLCSNKEEVRKQYMQEQKNPFVKLFGSLVYMEMEYGTKEDKNTFLECIQLLQQDIVIEIWKKEKIQALFGGLSFLILFPGFFLKSIEQWGILNLPELSKYYRGTFGIWALVSIFFVVLMTWWLIEQIRFFLQKDVKEEKKPSFLEYLEEKSVMQWVFKIWEQSFSTYYEKEKKKLQSFRTILTPEQFLLKKFLIAMVLFFLSILITCLFLSSKQAQALEGKELWGIEEASSTGLLSENWQKGVLYVGEKYKEEKEIDEEQIWQELYEYYNKTNFLPAKVGVLQVKQNLEQYQKSKWTLQKFFLVILIGCIGWKIPNWILWYEAILRKYIVEHEFIHYETVLIFLSEKTQLDVIKILEWMEEGGMVYKDILQWCWLSSYEGEEEAFLELREYGKSEKKAFPFISIADGFLLSDKIGLKKAFEDREVHRKNGQEQRKQENERNVQKYGMIAQMISFFPLSFIIGVYLILPFLMESMVQLSEFLQQMQT</sequence>
<dbReference type="EMBL" id="JADIML010000162">
    <property type="protein sequence ID" value="MBO8463441.1"/>
    <property type="molecule type" value="Genomic_DNA"/>
</dbReference>
<evidence type="ECO:0000256" key="1">
    <source>
        <dbReference type="SAM" id="Phobius"/>
    </source>
</evidence>
<keyword evidence="1" id="KW-1133">Transmembrane helix</keyword>
<evidence type="ECO:0000313" key="3">
    <source>
        <dbReference type="Proteomes" id="UP000823618"/>
    </source>
</evidence>
<evidence type="ECO:0000313" key="2">
    <source>
        <dbReference type="EMBL" id="MBO8463441.1"/>
    </source>
</evidence>
<comment type="caution">
    <text evidence="2">The sequence shown here is derived from an EMBL/GenBank/DDBJ whole genome shotgun (WGS) entry which is preliminary data.</text>
</comment>
<feature type="transmembrane region" description="Helical" evidence="1">
    <location>
        <begin position="185"/>
        <end position="203"/>
    </location>
</feature>
<protein>
    <submittedName>
        <fullName evidence="2">Uncharacterized protein</fullName>
    </submittedName>
</protein>
<keyword evidence="1" id="KW-0812">Transmembrane</keyword>